<evidence type="ECO:0008006" key="3">
    <source>
        <dbReference type="Google" id="ProtNLM"/>
    </source>
</evidence>
<sequence length="378" mass="40075">MNIESPLVVVGNPDNRRVTLFRAAAARAGLAVEVLPWRRLATGPVHLPAGAVVRVDSPGEDAEVDRLLRGADRPAEHGEIVGMAAWYVGLRSALGRLTDAVDVAGATLLNAPADIAIMFDKRACHARLTEAGVPVPPALPGPVHDYGELRSALRDAGWPQVFVKPAHGSSASGVLALRISQGASTGPTPTRVSATTSVELADDGRLFNSLRVRTYRDEREVAAIVDRLAPDGLHVERWFPKAGLAGQVFDLRVLVVAGEPGHVVVRAGRGPLTNLHLGNARGDLAAVRARLGEAGWAAAMRTCVRAAACFPGSLHAGVDLLIGTDWRRNSVAEVNAFGDLLPHLLDGAGRDTYAAALHAWRTGRFDRWQTGFLAGRGR</sequence>
<name>A0A7W7SUU6_9ACTN</name>
<dbReference type="Gene3D" id="3.30.470.20">
    <property type="entry name" value="ATP-grasp fold, B domain"/>
    <property type="match status" value="1"/>
</dbReference>
<proteinExistence type="predicted"/>
<dbReference type="EMBL" id="JACHJW010000001">
    <property type="protein sequence ID" value="MBB4961405.1"/>
    <property type="molecule type" value="Genomic_DNA"/>
</dbReference>
<dbReference type="GO" id="GO:0005524">
    <property type="term" value="F:ATP binding"/>
    <property type="evidence" value="ECO:0007669"/>
    <property type="project" value="InterPro"/>
</dbReference>
<dbReference type="Proteomes" id="UP000578819">
    <property type="component" value="Unassembled WGS sequence"/>
</dbReference>
<protein>
    <recommendedName>
        <fullName evidence="3">ATP-grasp domain-containing protein</fullName>
    </recommendedName>
</protein>
<dbReference type="SUPFAM" id="SSF56059">
    <property type="entry name" value="Glutathione synthetase ATP-binding domain-like"/>
    <property type="match status" value="1"/>
</dbReference>
<dbReference type="AlphaFoldDB" id="A0A7W7SUU6"/>
<dbReference type="InterPro" id="IPR013815">
    <property type="entry name" value="ATP_grasp_subdomain_1"/>
</dbReference>
<dbReference type="NCBIfam" id="NF038074">
    <property type="entry name" value="fam_STM4014"/>
    <property type="match status" value="1"/>
</dbReference>
<comment type="caution">
    <text evidence="1">The sequence shown here is derived from an EMBL/GenBank/DDBJ whole genome shotgun (WGS) entry which is preliminary data.</text>
</comment>
<organism evidence="1 2">
    <name type="scientific">Micromonospora polyrhachis</name>
    <dbReference type="NCBI Taxonomy" id="1282883"/>
    <lineage>
        <taxon>Bacteria</taxon>
        <taxon>Bacillati</taxon>
        <taxon>Actinomycetota</taxon>
        <taxon>Actinomycetes</taxon>
        <taxon>Micromonosporales</taxon>
        <taxon>Micromonosporaceae</taxon>
        <taxon>Micromonospora</taxon>
    </lineage>
</organism>
<evidence type="ECO:0000313" key="1">
    <source>
        <dbReference type="EMBL" id="MBB4961405.1"/>
    </source>
</evidence>
<accession>A0A7W7SUU6</accession>
<dbReference type="Gene3D" id="3.30.1490.20">
    <property type="entry name" value="ATP-grasp fold, A domain"/>
    <property type="match status" value="1"/>
</dbReference>
<gene>
    <name evidence="1" type="ORF">FHR38_005138</name>
</gene>
<evidence type="ECO:0000313" key="2">
    <source>
        <dbReference type="Proteomes" id="UP000578819"/>
    </source>
</evidence>
<reference evidence="1 2" key="1">
    <citation type="submission" date="2020-08" db="EMBL/GenBank/DDBJ databases">
        <title>Sequencing the genomes of 1000 actinobacteria strains.</title>
        <authorList>
            <person name="Klenk H.-P."/>
        </authorList>
    </citation>
    <scope>NUCLEOTIDE SEQUENCE [LARGE SCALE GENOMIC DNA]</scope>
    <source>
        <strain evidence="1 2">DSM 45886</strain>
    </source>
</reference>
<keyword evidence="2" id="KW-1185">Reference proteome</keyword>
<dbReference type="RefSeq" id="WP_184537003.1">
    <property type="nucleotide sequence ID" value="NZ_JACHJW010000001.1"/>
</dbReference>
<dbReference type="InterPro" id="IPR047778">
    <property type="entry name" value="STM4014-like"/>
</dbReference>